<organism evidence="2 3">
    <name type="scientific">Cryobacterium cheniae</name>
    <dbReference type="NCBI Taxonomy" id="1259262"/>
    <lineage>
        <taxon>Bacteria</taxon>
        <taxon>Bacillati</taxon>
        <taxon>Actinomycetota</taxon>
        <taxon>Actinomycetes</taxon>
        <taxon>Micrococcales</taxon>
        <taxon>Microbacteriaceae</taxon>
        <taxon>Cryobacterium</taxon>
    </lineage>
</organism>
<dbReference type="EMBL" id="SOGN01000041">
    <property type="protein sequence ID" value="TFC80382.1"/>
    <property type="molecule type" value="Genomic_DNA"/>
</dbReference>
<keyword evidence="2" id="KW-0067">ATP-binding</keyword>
<keyword evidence="2" id="KW-0547">Nucleotide-binding</keyword>
<dbReference type="GO" id="GO:0005524">
    <property type="term" value="F:ATP binding"/>
    <property type="evidence" value="ECO:0007669"/>
    <property type="project" value="UniProtKB-KW"/>
</dbReference>
<gene>
    <name evidence="2" type="ORF">E3T23_08825</name>
</gene>
<dbReference type="OrthoDB" id="5122815at2"/>
<feature type="region of interest" description="Disordered" evidence="1">
    <location>
        <begin position="37"/>
        <end position="82"/>
    </location>
</feature>
<sequence>MTDSLSPTFPRGRLLRTTLLLATGTVAVVALAGCGAGSPSGSGPTATSSASTPGSTPASTADATQTPESTATPTPTPTAAGTPVALTCDQVLTLDDVYAYNPNYGSAPGFEPTLDAGQKAAEFQGLNCGLLHQSSGGTIEVSVTQPNDVLLSQLKTEAVGSSQIVPTYGTPPDVEGYFSAAGGTGVAQVFTSTYWITVGSPEFFEPGDAAALVSAAISNLQ</sequence>
<proteinExistence type="predicted"/>
<keyword evidence="3" id="KW-1185">Reference proteome</keyword>
<comment type="caution">
    <text evidence="2">The sequence shown here is derived from an EMBL/GenBank/DDBJ whole genome shotgun (WGS) entry which is preliminary data.</text>
</comment>
<accession>A0A4R8XQM8</accession>
<evidence type="ECO:0000256" key="1">
    <source>
        <dbReference type="SAM" id="MobiDB-lite"/>
    </source>
</evidence>
<reference evidence="2 3" key="1">
    <citation type="submission" date="2019-03" db="EMBL/GenBank/DDBJ databases">
        <title>Genomics of glacier-inhabiting Cryobacterium strains.</title>
        <authorList>
            <person name="Liu Q."/>
            <person name="Xin Y.-H."/>
        </authorList>
    </citation>
    <scope>NUCLEOTIDE SEQUENCE [LARGE SCALE GENOMIC DNA]</scope>
    <source>
        <strain evidence="2 3">TMT2-48-2</strain>
    </source>
</reference>
<dbReference type="AlphaFoldDB" id="A0A4R8XQM8"/>
<feature type="compositionally biased region" description="Low complexity" evidence="1">
    <location>
        <begin position="41"/>
        <end position="82"/>
    </location>
</feature>
<protein>
    <submittedName>
        <fullName evidence="2">Iron ABC transporter ATP-binding protein</fullName>
    </submittedName>
</protein>
<dbReference type="Proteomes" id="UP000298433">
    <property type="component" value="Unassembled WGS sequence"/>
</dbReference>
<evidence type="ECO:0000313" key="3">
    <source>
        <dbReference type="Proteomes" id="UP000298433"/>
    </source>
</evidence>
<dbReference type="RefSeq" id="WP_134370012.1">
    <property type="nucleotide sequence ID" value="NZ_SOGN01000041.1"/>
</dbReference>
<evidence type="ECO:0000313" key="2">
    <source>
        <dbReference type="EMBL" id="TFC80382.1"/>
    </source>
</evidence>
<name>A0A4R8XQM8_9MICO</name>